<evidence type="ECO:0000256" key="1">
    <source>
        <dbReference type="SAM" id="MobiDB-lite"/>
    </source>
</evidence>
<accession>A0ABS2TXA0</accession>
<evidence type="ECO:0000313" key="3">
    <source>
        <dbReference type="Proteomes" id="UP000749040"/>
    </source>
</evidence>
<gene>
    <name evidence="2" type="ORF">ITX44_26170</name>
</gene>
<dbReference type="Proteomes" id="UP000749040">
    <property type="component" value="Unassembled WGS sequence"/>
</dbReference>
<feature type="region of interest" description="Disordered" evidence="1">
    <location>
        <begin position="38"/>
        <end position="58"/>
    </location>
</feature>
<dbReference type="EMBL" id="JADKYB010000015">
    <property type="protein sequence ID" value="MBM9507973.1"/>
    <property type="molecule type" value="Genomic_DNA"/>
</dbReference>
<comment type="caution">
    <text evidence="2">The sequence shown here is derived from an EMBL/GenBank/DDBJ whole genome shotgun (WGS) entry which is preliminary data.</text>
</comment>
<sequence>MAAALRAGEDRNAQNGFVGSDAGTTWLPSFGLAEVRNRNGAEPGGITKVWPPPSRSAADHNDDTVLSCTGGATVAAVFVDGGVAQHQQGHIAYDVAGVVVRC</sequence>
<keyword evidence="3" id="KW-1185">Reference proteome</keyword>
<name>A0ABS2TXA0_9ACTN</name>
<protein>
    <submittedName>
        <fullName evidence="2">Uncharacterized protein</fullName>
    </submittedName>
</protein>
<proteinExistence type="predicted"/>
<organism evidence="2 3">
    <name type="scientific">Actinacidiphila acididurans</name>
    <dbReference type="NCBI Taxonomy" id="2784346"/>
    <lineage>
        <taxon>Bacteria</taxon>
        <taxon>Bacillati</taxon>
        <taxon>Actinomycetota</taxon>
        <taxon>Actinomycetes</taxon>
        <taxon>Kitasatosporales</taxon>
        <taxon>Streptomycetaceae</taxon>
        <taxon>Actinacidiphila</taxon>
    </lineage>
</organism>
<dbReference type="RefSeq" id="WP_205359842.1">
    <property type="nucleotide sequence ID" value="NZ_JADKYB010000015.1"/>
</dbReference>
<reference evidence="2 3" key="1">
    <citation type="submission" date="2021-01" db="EMBL/GenBank/DDBJ databases">
        <title>Streptomyces acididurans sp. nov., isolated from a peat swamp forest soil.</title>
        <authorList>
            <person name="Chantavorakit T."/>
            <person name="Duangmal K."/>
        </authorList>
    </citation>
    <scope>NUCLEOTIDE SEQUENCE [LARGE SCALE GENOMIC DNA]</scope>
    <source>
        <strain evidence="2 3">KK5PA1</strain>
    </source>
</reference>
<evidence type="ECO:0000313" key="2">
    <source>
        <dbReference type="EMBL" id="MBM9507973.1"/>
    </source>
</evidence>